<evidence type="ECO:0000256" key="1">
    <source>
        <dbReference type="SAM" id="MobiDB-lite"/>
    </source>
</evidence>
<gene>
    <name evidence="2" type="ORF">BCR32DRAFT_266056</name>
</gene>
<dbReference type="EMBL" id="MCFG01000045">
    <property type="protein sequence ID" value="ORX84801.1"/>
    <property type="molecule type" value="Genomic_DNA"/>
</dbReference>
<protein>
    <submittedName>
        <fullName evidence="2">Uncharacterized protein</fullName>
    </submittedName>
</protein>
<comment type="caution">
    <text evidence="2">The sequence shown here is derived from an EMBL/GenBank/DDBJ whole genome shotgun (WGS) entry which is preliminary data.</text>
</comment>
<feature type="region of interest" description="Disordered" evidence="1">
    <location>
        <begin position="144"/>
        <end position="169"/>
    </location>
</feature>
<organism evidence="2 3">
    <name type="scientific">Anaeromyces robustus</name>
    <dbReference type="NCBI Taxonomy" id="1754192"/>
    <lineage>
        <taxon>Eukaryota</taxon>
        <taxon>Fungi</taxon>
        <taxon>Fungi incertae sedis</taxon>
        <taxon>Chytridiomycota</taxon>
        <taxon>Chytridiomycota incertae sedis</taxon>
        <taxon>Neocallimastigomycetes</taxon>
        <taxon>Neocallimastigales</taxon>
        <taxon>Neocallimastigaceae</taxon>
        <taxon>Anaeromyces</taxon>
    </lineage>
</organism>
<reference evidence="2 3" key="1">
    <citation type="submission" date="2016-08" db="EMBL/GenBank/DDBJ databases">
        <title>A Parts List for Fungal Cellulosomes Revealed by Comparative Genomics.</title>
        <authorList>
            <consortium name="DOE Joint Genome Institute"/>
            <person name="Haitjema C.H."/>
            <person name="Gilmore S.P."/>
            <person name="Henske J.K."/>
            <person name="Solomon K.V."/>
            <person name="De Groot R."/>
            <person name="Kuo A."/>
            <person name="Mondo S.J."/>
            <person name="Salamov A.A."/>
            <person name="Labutti K."/>
            <person name="Zhao Z."/>
            <person name="Chiniquy J."/>
            <person name="Barry K."/>
            <person name="Brewer H.M."/>
            <person name="Purvine S.O."/>
            <person name="Wright A.T."/>
            <person name="Boxma B."/>
            <person name="Van Alen T."/>
            <person name="Hackstein J.H."/>
            <person name="Baker S.E."/>
            <person name="Grigoriev I.V."/>
            <person name="O'Malley M.A."/>
        </authorList>
    </citation>
    <scope>NUCLEOTIDE SEQUENCE [LARGE SCALE GENOMIC DNA]</scope>
    <source>
        <strain evidence="2 3">S4</strain>
    </source>
</reference>
<dbReference type="STRING" id="1754192.A0A1Y1XGB9"/>
<keyword evidence="3" id="KW-1185">Reference proteome</keyword>
<dbReference type="Proteomes" id="UP000193944">
    <property type="component" value="Unassembled WGS sequence"/>
</dbReference>
<sequence>MLGRENQVTINDYKKYFNDVVKYVSNYIIKNNININDKGLVINIKLNMNNIDNIHNHSYAKNNNKYILANVSKIFCRYNHKGITKVYDPAYFDNDENVVYTKTIEEYAKVLGPTWYGVSWCDNSTMVNSIGIYYDTPSIQKKLERRNDNENKENKESTEIHENKNKNENENEKEIINPYIKGINTIEESKEIISNYIDAIYNKLKSSQQQCIPLVSNNPKFNSYHKSLIIGINNRVPNIRHVTGGIVQLPNSINDIINDISGGLSQGFTNCAAVRNIESNIDTFTDEISNTIEVGSTLTHTDSISQSESNADTNTLELAVSIAHSERSTLADDKNIFVNNEHSEVNIHGVTVDDTHTITNTTSLTRERNWSGYKEKSGTTERSYLSQ</sequence>
<proteinExistence type="predicted"/>
<accession>A0A1Y1XGB9</accession>
<dbReference type="AlphaFoldDB" id="A0A1Y1XGB9"/>
<name>A0A1Y1XGB9_9FUNG</name>
<evidence type="ECO:0000313" key="2">
    <source>
        <dbReference type="EMBL" id="ORX84801.1"/>
    </source>
</evidence>
<reference evidence="2 3" key="2">
    <citation type="submission" date="2016-08" db="EMBL/GenBank/DDBJ databases">
        <title>Pervasive Adenine N6-methylation of Active Genes in Fungi.</title>
        <authorList>
            <consortium name="DOE Joint Genome Institute"/>
            <person name="Mondo S.J."/>
            <person name="Dannebaum R.O."/>
            <person name="Kuo R.C."/>
            <person name="Labutti K."/>
            <person name="Haridas S."/>
            <person name="Kuo A."/>
            <person name="Salamov A."/>
            <person name="Ahrendt S.R."/>
            <person name="Lipzen A."/>
            <person name="Sullivan W."/>
            <person name="Andreopoulos W.B."/>
            <person name="Clum A."/>
            <person name="Lindquist E."/>
            <person name="Daum C."/>
            <person name="Ramamoorthy G.K."/>
            <person name="Gryganskyi A."/>
            <person name="Culley D."/>
            <person name="Magnuson J.K."/>
            <person name="James T.Y."/>
            <person name="O'Malley M.A."/>
            <person name="Stajich J.E."/>
            <person name="Spatafora J.W."/>
            <person name="Visel A."/>
            <person name="Grigoriev I.V."/>
        </authorList>
    </citation>
    <scope>NUCLEOTIDE SEQUENCE [LARGE SCALE GENOMIC DNA]</scope>
    <source>
        <strain evidence="2 3">S4</strain>
    </source>
</reference>
<dbReference type="OrthoDB" id="10393549at2759"/>
<evidence type="ECO:0000313" key="3">
    <source>
        <dbReference type="Proteomes" id="UP000193944"/>
    </source>
</evidence>